<evidence type="ECO:0000256" key="7">
    <source>
        <dbReference type="ARBA" id="ARBA00023125"/>
    </source>
</evidence>
<dbReference type="Gene3D" id="1.10.10.60">
    <property type="entry name" value="Homeodomain-like"/>
    <property type="match status" value="2"/>
</dbReference>
<dbReference type="Pfam" id="PF12833">
    <property type="entry name" value="HTH_18"/>
    <property type="match status" value="1"/>
</dbReference>
<reference evidence="13 14" key="2">
    <citation type="journal article" date="2011" name="Stand. Genomic Sci.">
        <title>Complete genome sequence of Mahella australiensis type strain (50-1 BON).</title>
        <authorList>
            <person name="Sikorski J."/>
            <person name="Teshima H."/>
            <person name="Nolan M."/>
            <person name="Lucas S."/>
            <person name="Hammon N."/>
            <person name="Deshpande S."/>
            <person name="Cheng J.F."/>
            <person name="Pitluck S."/>
            <person name="Liolios K."/>
            <person name="Pagani I."/>
            <person name="Ivanova N."/>
            <person name="Huntemann M."/>
            <person name="Mavromatis K."/>
            <person name="Ovchinikova G."/>
            <person name="Pati A."/>
            <person name="Tapia R."/>
            <person name="Han C."/>
            <person name="Goodwin L."/>
            <person name="Chen A."/>
            <person name="Palaniappan K."/>
            <person name="Land M."/>
            <person name="Hauser L."/>
            <person name="Ngatchou-Djao O.D."/>
            <person name="Rohde M."/>
            <person name="Pukall R."/>
            <person name="Spring S."/>
            <person name="Abt B."/>
            <person name="Goker M."/>
            <person name="Detter J.C."/>
            <person name="Woyke T."/>
            <person name="Bristow J."/>
            <person name="Markowitz V."/>
            <person name="Hugenholtz P."/>
            <person name="Eisen J.A."/>
            <person name="Kyrpides N.C."/>
            <person name="Klenk H.P."/>
            <person name="Lapidus A."/>
        </authorList>
    </citation>
    <scope>NUCLEOTIDE SEQUENCE [LARGE SCALE GENOMIC DNA]</scope>
    <source>
        <strain evidence="14">DSM 15567 / CIP 107919 / 50-1 BON</strain>
    </source>
</reference>
<dbReference type="GO" id="GO:0003700">
    <property type="term" value="F:DNA-binding transcription factor activity"/>
    <property type="evidence" value="ECO:0007669"/>
    <property type="project" value="InterPro"/>
</dbReference>
<dbReference type="AlphaFoldDB" id="F3ZVY0"/>
<dbReference type="SMART" id="SM00448">
    <property type="entry name" value="REC"/>
    <property type="match status" value="1"/>
</dbReference>
<dbReference type="PANTHER" id="PTHR42713">
    <property type="entry name" value="HISTIDINE KINASE-RELATED"/>
    <property type="match status" value="1"/>
</dbReference>
<dbReference type="InterPro" id="IPR001789">
    <property type="entry name" value="Sig_transdc_resp-reg_receiver"/>
</dbReference>
<sequence length="271" mass="31153">MYKALLVDDERLIREGISAIVDWASLNIRIDTAASGIEAWEKITGDVPDIVITDIKMPGMNGLELIDKVKNHYPTIYFVILSAYGEFDFANKAMKYGIKHYILKPCNEDEILDVMKNVINDIENQREVEFILSRVNKDNIPKKDIAIQDIDRYITNYKNTSSLVKDALKIIAYNIGNEQFSLTYLAEQVLYVNPDYLGKLFKKEVGENFSYFLARIRIEQAKKIMLSEPNASINDIARRAGFGNNPQYFSQVFKKFTNMTPSEYKKPMKTS</sequence>
<evidence type="ECO:0000256" key="2">
    <source>
        <dbReference type="ARBA" id="ARBA00018672"/>
    </source>
</evidence>
<dbReference type="OrthoDB" id="9790669at2"/>
<evidence type="ECO:0000256" key="10">
    <source>
        <dbReference type="PROSITE-ProRule" id="PRU00169"/>
    </source>
</evidence>
<dbReference type="InterPro" id="IPR051552">
    <property type="entry name" value="HptR"/>
</dbReference>
<keyword evidence="7" id="KW-0238">DNA-binding</keyword>
<accession>F3ZVY0</accession>
<dbReference type="GO" id="GO:0000160">
    <property type="term" value="P:phosphorelay signal transduction system"/>
    <property type="evidence" value="ECO:0007669"/>
    <property type="project" value="UniProtKB-KW"/>
</dbReference>
<evidence type="ECO:0000256" key="8">
    <source>
        <dbReference type="ARBA" id="ARBA00023163"/>
    </source>
</evidence>
<proteinExistence type="predicted"/>
<dbReference type="eggNOG" id="COG4753">
    <property type="taxonomic scope" value="Bacteria"/>
</dbReference>
<comment type="subcellular location">
    <subcellularLocation>
        <location evidence="1">Cytoplasm</location>
    </subcellularLocation>
</comment>
<organism evidence="13 14">
    <name type="scientific">Mahella australiensis (strain DSM 15567 / CIP 107919 / 50-1 BON)</name>
    <dbReference type="NCBI Taxonomy" id="697281"/>
    <lineage>
        <taxon>Bacteria</taxon>
        <taxon>Bacillati</taxon>
        <taxon>Bacillota</taxon>
        <taxon>Clostridia</taxon>
        <taxon>Thermoanaerobacterales</taxon>
        <taxon>Thermoanaerobacterales Family IV. Incertae Sedis</taxon>
        <taxon>Mahella</taxon>
    </lineage>
</organism>
<dbReference type="InterPro" id="IPR011006">
    <property type="entry name" value="CheY-like_superfamily"/>
</dbReference>
<evidence type="ECO:0000259" key="11">
    <source>
        <dbReference type="PROSITE" id="PS01124"/>
    </source>
</evidence>
<dbReference type="KEGG" id="mas:Mahau_0131"/>
<reference evidence="14" key="1">
    <citation type="submission" date="2010-11" db="EMBL/GenBank/DDBJ databases">
        <title>The complete genome of Mahella australiensis DSM 15567.</title>
        <authorList>
            <consortium name="US DOE Joint Genome Institute (JGI-PGF)"/>
            <person name="Lucas S."/>
            <person name="Copeland A."/>
            <person name="Lapidus A."/>
            <person name="Bruce D."/>
            <person name="Goodwin L."/>
            <person name="Pitluck S."/>
            <person name="Kyrpides N."/>
            <person name="Mavromatis K."/>
            <person name="Pagani I."/>
            <person name="Ivanova N."/>
            <person name="Teshima H."/>
            <person name="Brettin T."/>
            <person name="Detter J.C."/>
            <person name="Han C."/>
            <person name="Tapia R."/>
            <person name="Land M."/>
            <person name="Hauser L."/>
            <person name="Markowitz V."/>
            <person name="Cheng J.-F."/>
            <person name="Hugenholtz P."/>
            <person name="Woyke T."/>
            <person name="Wu D."/>
            <person name="Spring S."/>
            <person name="Pukall R."/>
            <person name="Steenblock K."/>
            <person name="Schneider S."/>
            <person name="Klenk H.-P."/>
            <person name="Eisen J.A."/>
        </authorList>
    </citation>
    <scope>NUCLEOTIDE SEQUENCE [LARGE SCALE GENOMIC DNA]</scope>
    <source>
        <strain evidence="14">DSM 15567 / CIP 107919 / 50-1 BON</strain>
    </source>
</reference>
<dbReference type="EMBL" id="CP002360">
    <property type="protein sequence ID" value="AEE95354.1"/>
    <property type="molecule type" value="Genomic_DNA"/>
</dbReference>
<keyword evidence="5" id="KW-0902">Two-component regulatory system</keyword>
<gene>
    <name evidence="13" type="ordered locus">Mahau_0131</name>
</gene>
<comment type="function">
    <text evidence="9">May play the central regulatory role in sporulation. It may be an element of the effector pathway responsible for the activation of sporulation genes in response to nutritional stress. Spo0A may act in concert with spo0H (a sigma factor) to control the expression of some genes that are critical to the sporulation process.</text>
</comment>
<dbReference type="SMART" id="SM00342">
    <property type="entry name" value="HTH_ARAC"/>
    <property type="match status" value="1"/>
</dbReference>
<dbReference type="PROSITE" id="PS01124">
    <property type="entry name" value="HTH_ARAC_FAMILY_2"/>
    <property type="match status" value="1"/>
</dbReference>
<keyword evidence="4 10" id="KW-0597">Phosphoprotein</keyword>
<evidence type="ECO:0000313" key="14">
    <source>
        <dbReference type="Proteomes" id="UP000008457"/>
    </source>
</evidence>
<evidence type="ECO:0000256" key="1">
    <source>
        <dbReference type="ARBA" id="ARBA00004496"/>
    </source>
</evidence>
<evidence type="ECO:0000256" key="6">
    <source>
        <dbReference type="ARBA" id="ARBA00023015"/>
    </source>
</evidence>
<dbReference type="CDD" id="cd17536">
    <property type="entry name" value="REC_YesN-like"/>
    <property type="match status" value="1"/>
</dbReference>
<evidence type="ECO:0000256" key="5">
    <source>
        <dbReference type="ARBA" id="ARBA00023012"/>
    </source>
</evidence>
<evidence type="ECO:0000256" key="4">
    <source>
        <dbReference type="ARBA" id="ARBA00022553"/>
    </source>
</evidence>
<keyword evidence="8" id="KW-0804">Transcription</keyword>
<evidence type="ECO:0000256" key="9">
    <source>
        <dbReference type="ARBA" id="ARBA00024867"/>
    </source>
</evidence>
<keyword evidence="6" id="KW-0805">Transcription regulation</keyword>
<feature type="modified residue" description="4-aspartylphosphate" evidence="10">
    <location>
        <position position="54"/>
    </location>
</feature>
<dbReference type="eggNOG" id="COG2207">
    <property type="taxonomic scope" value="Bacteria"/>
</dbReference>
<dbReference type="Proteomes" id="UP000008457">
    <property type="component" value="Chromosome"/>
</dbReference>
<dbReference type="GO" id="GO:0005737">
    <property type="term" value="C:cytoplasm"/>
    <property type="evidence" value="ECO:0007669"/>
    <property type="project" value="UniProtKB-SubCell"/>
</dbReference>
<feature type="domain" description="HTH araC/xylS-type" evidence="11">
    <location>
        <begin position="165"/>
        <end position="267"/>
    </location>
</feature>
<dbReference type="InterPro" id="IPR018060">
    <property type="entry name" value="HTH_AraC"/>
</dbReference>
<protein>
    <recommendedName>
        <fullName evidence="2">Stage 0 sporulation protein A homolog</fullName>
    </recommendedName>
</protein>
<evidence type="ECO:0000256" key="3">
    <source>
        <dbReference type="ARBA" id="ARBA00022490"/>
    </source>
</evidence>
<dbReference type="Gene3D" id="3.40.50.2300">
    <property type="match status" value="1"/>
</dbReference>
<dbReference type="GO" id="GO:0043565">
    <property type="term" value="F:sequence-specific DNA binding"/>
    <property type="evidence" value="ECO:0007669"/>
    <property type="project" value="InterPro"/>
</dbReference>
<dbReference type="SUPFAM" id="SSF52172">
    <property type="entry name" value="CheY-like"/>
    <property type="match status" value="1"/>
</dbReference>
<dbReference type="RefSeq" id="WP_013779788.1">
    <property type="nucleotide sequence ID" value="NC_015520.1"/>
</dbReference>
<name>F3ZVY0_MAHA5</name>
<dbReference type="PANTHER" id="PTHR42713:SF3">
    <property type="entry name" value="TRANSCRIPTIONAL REGULATORY PROTEIN HPTR"/>
    <property type="match status" value="1"/>
</dbReference>
<feature type="domain" description="Response regulatory" evidence="12">
    <location>
        <begin position="3"/>
        <end position="119"/>
    </location>
</feature>
<dbReference type="PROSITE" id="PS50110">
    <property type="entry name" value="RESPONSE_REGULATORY"/>
    <property type="match status" value="1"/>
</dbReference>
<keyword evidence="3" id="KW-0963">Cytoplasm</keyword>
<dbReference type="Pfam" id="PF00072">
    <property type="entry name" value="Response_reg"/>
    <property type="match status" value="1"/>
</dbReference>
<evidence type="ECO:0000313" key="13">
    <source>
        <dbReference type="EMBL" id="AEE95354.1"/>
    </source>
</evidence>
<dbReference type="HOGENOM" id="CLU_000445_5_1_9"/>
<evidence type="ECO:0000259" key="12">
    <source>
        <dbReference type="PROSITE" id="PS50110"/>
    </source>
</evidence>
<dbReference type="InterPro" id="IPR009057">
    <property type="entry name" value="Homeodomain-like_sf"/>
</dbReference>
<dbReference type="STRING" id="697281.Mahau_0131"/>
<dbReference type="SUPFAM" id="SSF46689">
    <property type="entry name" value="Homeodomain-like"/>
    <property type="match status" value="1"/>
</dbReference>
<keyword evidence="14" id="KW-1185">Reference proteome</keyword>